<dbReference type="Gene3D" id="3.60.20.40">
    <property type="match status" value="1"/>
</dbReference>
<proteinExistence type="predicted"/>
<dbReference type="PRINTS" id="PR01210">
    <property type="entry name" value="GGTRANSPTASE"/>
</dbReference>
<evidence type="ECO:0000313" key="1">
    <source>
        <dbReference type="EMBL" id="MCT2398469.1"/>
    </source>
</evidence>
<dbReference type="InterPro" id="IPR052896">
    <property type="entry name" value="GGT-like_enzyme"/>
</dbReference>
<dbReference type="RefSeq" id="WP_260043614.1">
    <property type="nucleotide sequence ID" value="NZ_JANZXA010000001.1"/>
</dbReference>
<dbReference type="InterPro" id="IPR043137">
    <property type="entry name" value="GGT_ssub_C"/>
</dbReference>
<reference evidence="1" key="1">
    <citation type="submission" date="2022-09" db="EMBL/GenBank/DDBJ databases">
        <title>Novosphingobium sp. Nov., a polycyclic aromatic hydrocarbon-degrading bacterium isolated form mangrove sediments in HongKong.</title>
        <authorList>
            <person name="Hu Z."/>
        </authorList>
    </citation>
    <scope>NUCLEOTIDE SEQUENCE</scope>
    <source>
        <strain evidence="1">HK4-1</strain>
    </source>
</reference>
<keyword evidence="2" id="KW-1185">Reference proteome</keyword>
<evidence type="ECO:0000313" key="2">
    <source>
        <dbReference type="Proteomes" id="UP001165583"/>
    </source>
</evidence>
<organism evidence="1 2">
    <name type="scientific">Novosphingobium mangrovi</name>
    <name type="common">ex Huang et al. 2023</name>
    <dbReference type="NCBI Taxonomy" id="2976432"/>
    <lineage>
        <taxon>Bacteria</taxon>
        <taxon>Pseudomonadati</taxon>
        <taxon>Pseudomonadota</taxon>
        <taxon>Alphaproteobacteria</taxon>
        <taxon>Sphingomonadales</taxon>
        <taxon>Sphingomonadaceae</taxon>
        <taxon>Novosphingobium</taxon>
    </lineage>
</organism>
<dbReference type="InterPro" id="IPR029055">
    <property type="entry name" value="Ntn_hydrolases_N"/>
</dbReference>
<name>A0ABT2I0Z5_9SPHN</name>
<accession>A0ABT2I0Z5</accession>
<dbReference type="SUPFAM" id="SSF56235">
    <property type="entry name" value="N-terminal nucleophile aminohydrolases (Ntn hydrolases)"/>
    <property type="match status" value="1"/>
</dbReference>
<protein>
    <submittedName>
        <fullName evidence="1">Gamma-glutamyltransferase family protein</fullName>
    </submittedName>
</protein>
<dbReference type="PANTHER" id="PTHR43881:SF1">
    <property type="entry name" value="GAMMA-GLUTAMYLTRANSPEPTIDASE (AFU_ORTHOLOGUE AFUA_4G13580)"/>
    <property type="match status" value="1"/>
</dbReference>
<gene>
    <name evidence="1" type="ORF">NZK81_02800</name>
</gene>
<dbReference type="Pfam" id="PF01019">
    <property type="entry name" value="G_glu_transpept"/>
    <property type="match status" value="2"/>
</dbReference>
<dbReference type="PANTHER" id="PTHR43881">
    <property type="entry name" value="GAMMA-GLUTAMYLTRANSPEPTIDASE (AFU_ORTHOLOGUE AFUA_4G13580)"/>
    <property type="match status" value="1"/>
</dbReference>
<comment type="caution">
    <text evidence="1">The sequence shown here is derived from an EMBL/GenBank/DDBJ whole genome shotgun (WGS) entry which is preliminary data.</text>
</comment>
<sequence>MPKADGSSAQKAARWRGTGAEAIMAEQCQARGVWGICGAAAPGAARIGAGVLDRGGNAYDAAVAAALAETVLLPPKCGLGGDLIAIVWPAGAEEPECLIAVGGAPAGLAEAARAGQLDDTGPFSVGVPAAPHGYAALAERGRLGLEALAEPAIALARRGIAWARICAVLSDESRDLVLGLNPQGTSYYPGGRGLEPGETIALPGMARLMERFAEYGAALYESDVGSHVVERVREAGGVLTAADFAYARAEWIAPARAASAGLALFATPAPTHGASLLEAVSRLGAADGQVAGYDAALEAIARRRDTLSDPSGTSMVSAVDAEETMVVIVHSNSYPRFGSGLIVEPYQLILANRAGRGFSATPGHPNFPAAGKRPATTLHAWGVLCDDGSRMLGATPGGTNQMPWNVATLGRILNGQRDAGHLIVAPRWEWRPSDDGVLLEAGFDEATREAFRDRAPSFAEVDRWAMRSAMQIVTRSPDGVATIAADPRTVGTALAL</sequence>
<dbReference type="Proteomes" id="UP001165583">
    <property type="component" value="Unassembled WGS sequence"/>
</dbReference>
<dbReference type="EMBL" id="JANZXA010000001">
    <property type="protein sequence ID" value="MCT2398469.1"/>
    <property type="molecule type" value="Genomic_DNA"/>
</dbReference>